<reference evidence="2 3" key="1">
    <citation type="submission" date="2021-12" db="EMBL/GenBank/DDBJ databases">
        <title>Genome sequencing of bacteria with rrn-lacking chromosome and rrn-plasmid.</title>
        <authorList>
            <person name="Anda M."/>
            <person name="Iwasaki W."/>
        </authorList>
    </citation>
    <scope>NUCLEOTIDE SEQUENCE [LARGE SCALE GENOMIC DNA]</scope>
    <source>
        <strain evidence="2 3">NBRC 101262</strain>
    </source>
</reference>
<dbReference type="PANTHER" id="PTHR30535:SF34">
    <property type="entry name" value="MOLYBDATE-BINDING PROTEIN MOLA"/>
    <property type="match status" value="1"/>
</dbReference>
<dbReference type="Proteomes" id="UP001354989">
    <property type="component" value="Chromosome"/>
</dbReference>
<dbReference type="EMBL" id="AP025292">
    <property type="protein sequence ID" value="BDC99116.1"/>
    <property type="molecule type" value="Genomic_DNA"/>
</dbReference>
<dbReference type="Pfam" id="PF01497">
    <property type="entry name" value="Peripla_BP_2"/>
    <property type="match status" value="1"/>
</dbReference>
<accession>A0ABN6LCJ0</accession>
<dbReference type="SUPFAM" id="SSF53807">
    <property type="entry name" value="Helical backbone' metal receptor"/>
    <property type="match status" value="1"/>
</dbReference>
<evidence type="ECO:0000313" key="2">
    <source>
        <dbReference type="EMBL" id="BDC99116.1"/>
    </source>
</evidence>
<dbReference type="PROSITE" id="PS51257">
    <property type="entry name" value="PROKAR_LIPOPROTEIN"/>
    <property type="match status" value="1"/>
</dbReference>
<feature type="domain" description="Fe/B12 periplasmic-binding" evidence="1">
    <location>
        <begin position="106"/>
        <end position="378"/>
    </location>
</feature>
<keyword evidence="3" id="KW-1185">Reference proteome</keyword>
<evidence type="ECO:0000313" key="3">
    <source>
        <dbReference type="Proteomes" id="UP001354989"/>
    </source>
</evidence>
<dbReference type="Gene3D" id="3.40.50.1980">
    <property type="entry name" value="Nitrogenase molybdenum iron protein domain"/>
    <property type="match status" value="2"/>
</dbReference>
<dbReference type="PANTHER" id="PTHR30535">
    <property type="entry name" value="VITAMIN B12-BINDING PROTEIN"/>
    <property type="match status" value="1"/>
</dbReference>
<dbReference type="RefSeq" id="WP_332921700.1">
    <property type="nucleotide sequence ID" value="NZ_AP025292.1"/>
</dbReference>
<organism evidence="2 3">
    <name type="scientific">Persicobacter psychrovividus</name>
    <dbReference type="NCBI Taxonomy" id="387638"/>
    <lineage>
        <taxon>Bacteria</taxon>
        <taxon>Pseudomonadati</taxon>
        <taxon>Bacteroidota</taxon>
        <taxon>Cytophagia</taxon>
        <taxon>Cytophagales</taxon>
        <taxon>Persicobacteraceae</taxon>
        <taxon>Persicobacter</taxon>
    </lineage>
</organism>
<sequence length="391" mass="44628">MYKAHFTAFLILLIGFTACNSNNGSRLEKVESVDLQKADFTFFEDSIDIQYAKNFKVDYFSNYKRLAVYSHVNGHEDSSIFFLVKRGTPYPKDVHASQVVEVPVRKVVALSNTQVGMLDRLQGLETLRGVEDKNLIPDRTIRKHIESGKIQEVGGYNKLNEELVIAMKPDVVLYDDMGASSRNKYPALRSQGICLLPFSDWQEQTPLGRTEWLKLMALLLDKPERAVQAFERTTENYNHWVAYADTLDHQVNVMCGLPFKGVWYMPGGNSFTAQFIKAAGAQYLNHGNHETGGFPLDFEVVYKASKKADVWINTGGIKHMSDLLSLNENYKDFKPVMNQRVYNNNGLEVDGVNAFWYTGYLNPDLVLHDLIKIFHPEVVQDSTLTYYRHIE</sequence>
<protein>
    <submittedName>
        <fullName evidence="2">ABC transporter substrate-binding protein</fullName>
    </submittedName>
</protein>
<dbReference type="InterPro" id="IPR002491">
    <property type="entry name" value="ABC_transptr_periplasmic_BD"/>
</dbReference>
<name>A0ABN6LCJ0_9BACT</name>
<gene>
    <name evidence="2" type="ORF">PEPS_13970</name>
</gene>
<evidence type="ECO:0000259" key="1">
    <source>
        <dbReference type="PROSITE" id="PS50983"/>
    </source>
</evidence>
<proteinExistence type="predicted"/>
<dbReference type="PROSITE" id="PS50983">
    <property type="entry name" value="FE_B12_PBP"/>
    <property type="match status" value="1"/>
</dbReference>
<dbReference type="InterPro" id="IPR050902">
    <property type="entry name" value="ABC_Transporter_SBP"/>
</dbReference>